<protein>
    <submittedName>
        <fullName evidence="1">Uncharacterized protein</fullName>
    </submittedName>
</protein>
<name>A0AAD6Z4F4_9AGAR</name>
<dbReference type="EMBL" id="JARIHO010000091">
    <property type="protein sequence ID" value="KAJ7306771.1"/>
    <property type="molecule type" value="Genomic_DNA"/>
</dbReference>
<organism evidence="1 2">
    <name type="scientific">Mycena albidolilacea</name>
    <dbReference type="NCBI Taxonomy" id="1033008"/>
    <lineage>
        <taxon>Eukaryota</taxon>
        <taxon>Fungi</taxon>
        <taxon>Dikarya</taxon>
        <taxon>Basidiomycota</taxon>
        <taxon>Agaricomycotina</taxon>
        <taxon>Agaricomycetes</taxon>
        <taxon>Agaricomycetidae</taxon>
        <taxon>Agaricales</taxon>
        <taxon>Marasmiineae</taxon>
        <taxon>Mycenaceae</taxon>
        <taxon>Mycena</taxon>
    </lineage>
</organism>
<comment type="caution">
    <text evidence="1">The sequence shown here is derived from an EMBL/GenBank/DDBJ whole genome shotgun (WGS) entry which is preliminary data.</text>
</comment>
<reference evidence="1" key="1">
    <citation type="submission" date="2023-03" db="EMBL/GenBank/DDBJ databases">
        <title>Massive genome expansion in bonnet fungi (Mycena s.s.) driven by repeated elements and novel gene families across ecological guilds.</title>
        <authorList>
            <consortium name="Lawrence Berkeley National Laboratory"/>
            <person name="Harder C.B."/>
            <person name="Miyauchi S."/>
            <person name="Viragh M."/>
            <person name="Kuo A."/>
            <person name="Thoen E."/>
            <person name="Andreopoulos B."/>
            <person name="Lu D."/>
            <person name="Skrede I."/>
            <person name="Drula E."/>
            <person name="Henrissat B."/>
            <person name="Morin E."/>
            <person name="Kohler A."/>
            <person name="Barry K."/>
            <person name="LaButti K."/>
            <person name="Morin E."/>
            <person name="Salamov A."/>
            <person name="Lipzen A."/>
            <person name="Mereny Z."/>
            <person name="Hegedus B."/>
            <person name="Baldrian P."/>
            <person name="Stursova M."/>
            <person name="Weitz H."/>
            <person name="Taylor A."/>
            <person name="Grigoriev I.V."/>
            <person name="Nagy L.G."/>
            <person name="Martin F."/>
            <person name="Kauserud H."/>
        </authorList>
    </citation>
    <scope>NUCLEOTIDE SEQUENCE</scope>
    <source>
        <strain evidence="1">CBHHK002</strain>
    </source>
</reference>
<evidence type="ECO:0000313" key="2">
    <source>
        <dbReference type="Proteomes" id="UP001218218"/>
    </source>
</evidence>
<keyword evidence="2" id="KW-1185">Reference proteome</keyword>
<sequence length="131" mass="14853">MSSETLCLVLPLLSLKRIFIIEDWFRRQTGERNSINWNRMEWRLQSALASVFSSPNLEGVHLRGMRSSGLSATSGQNRSSGAQRLKLRSLLVNDFHSDSDPFCHYLAKPQFDLTRVGTLTVVTRLPEGMNT</sequence>
<gene>
    <name evidence="1" type="ORF">DFH08DRAFT_1088834</name>
</gene>
<dbReference type="AlphaFoldDB" id="A0AAD6Z4F4"/>
<evidence type="ECO:0000313" key="1">
    <source>
        <dbReference type="EMBL" id="KAJ7306771.1"/>
    </source>
</evidence>
<dbReference type="Proteomes" id="UP001218218">
    <property type="component" value="Unassembled WGS sequence"/>
</dbReference>
<proteinExistence type="predicted"/>
<accession>A0AAD6Z4F4</accession>